<dbReference type="AlphaFoldDB" id="A0A6J4VEC7"/>
<dbReference type="EMBL" id="CADCWL010000155">
    <property type="protein sequence ID" value="CAA9573127.1"/>
    <property type="molecule type" value="Genomic_DNA"/>
</dbReference>
<proteinExistence type="predicted"/>
<reference evidence="2" key="1">
    <citation type="submission" date="2020-02" db="EMBL/GenBank/DDBJ databases">
        <authorList>
            <person name="Meier V. D."/>
        </authorList>
    </citation>
    <scope>NUCLEOTIDE SEQUENCE</scope>
    <source>
        <strain evidence="2">AVDCRST_MAG19</strain>
    </source>
</reference>
<accession>A0A6J4VEC7</accession>
<dbReference type="CDD" id="cd00077">
    <property type="entry name" value="HDc"/>
    <property type="match status" value="1"/>
</dbReference>
<protein>
    <submittedName>
        <fullName evidence="2">Metal dependent phosphohydrolase</fullName>
    </submittedName>
</protein>
<dbReference type="GO" id="GO:0016787">
    <property type="term" value="F:hydrolase activity"/>
    <property type="evidence" value="ECO:0007669"/>
    <property type="project" value="UniProtKB-KW"/>
</dbReference>
<dbReference type="SUPFAM" id="SSF109604">
    <property type="entry name" value="HD-domain/PDEase-like"/>
    <property type="match status" value="1"/>
</dbReference>
<organism evidence="2">
    <name type="scientific">uncultured Thermomicrobiales bacterium</name>
    <dbReference type="NCBI Taxonomy" id="1645740"/>
    <lineage>
        <taxon>Bacteria</taxon>
        <taxon>Pseudomonadati</taxon>
        <taxon>Thermomicrobiota</taxon>
        <taxon>Thermomicrobia</taxon>
        <taxon>Thermomicrobiales</taxon>
        <taxon>environmental samples</taxon>
    </lineage>
</organism>
<evidence type="ECO:0000313" key="2">
    <source>
        <dbReference type="EMBL" id="CAA9573127.1"/>
    </source>
</evidence>
<feature type="domain" description="HD" evidence="1">
    <location>
        <begin position="80"/>
        <end position="181"/>
    </location>
</feature>
<dbReference type="InterPro" id="IPR006674">
    <property type="entry name" value="HD_domain"/>
</dbReference>
<gene>
    <name evidence="2" type="ORF">AVDCRST_MAG19-3009</name>
</gene>
<dbReference type="Gene3D" id="1.10.3210.10">
    <property type="entry name" value="Hypothetical protein af1432"/>
    <property type="match status" value="1"/>
</dbReference>
<keyword evidence="2" id="KW-0378">Hydrolase</keyword>
<name>A0A6J4VEC7_9BACT</name>
<sequence>MIDALPTDASTAAAVDAVLVPLGEEPKYGKTDVDAVEAAAAATTEPSIRLDVVKADREVQGFIRQANKNLGVLGFTEHGFRHVGLVSSISRNVLRLLGYDGRQQELAAIAGYTHDIGNVVSRHGHATTGAILAHPILTRLGMSPDDVAVVLGAIGSHGDDHHRLGEPIHPVSAALILADKSDVHRSRVRNNDPTSFDQHDRVNYAATSSFLRVDAAAKTITLELSIDTEMAPVMEYFEIFLPRMLMSRHAALLLECGFHITINETVVL</sequence>
<dbReference type="Pfam" id="PF01966">
    <property type="entry name" value="HD"/>
    <property type="match status" value="1"/>
</dbReference>
<evidence type="ECO:0000259" key="1">
    <source>
        <dbReference type="Pfam" id="PF01966"/>
    </source>
</evidence>
<dbReference type="InterPro" id="IPR003607">
    <property type="entry name" value="HD/PDEase_dom"/>
</dbReference>